<gene>
    <name evidence="1" type="ORF">ANE_LOCUS4429</name>
</gene>
<protein>
    <submittedName>
        <fullName evidence="1">Uncharacterized protein</fullName>
    </submittedName>
</protein>
<dbReference type="EMBL" id="CABITT030000002">
    <property type="protein sequence ID" value="VVA93984.1"/>
    <property type="molecule type" value="Genomic_DNA"/>
</dbReference>
<dbReference type="Proteomes" id="UP000489600">
    <property type="component" value="Unassembled WGS sequence"/>
</dbReference>
<dbReference type="OrthoDB" id="1109962at2759"/>
<organism evidence="1 2">
    <name type="scientific">Arabis nemorensis</name>
    <dbReference type="NCBI Taxonomy" id="586526"/>
    <lineage>
        <taxon>Eukaryota</taxon>
        <taxon>Viridiplantae</taxon>
        <taxon>Streptophyta</taxon>
        <taxon>Embryophyta</taxon>
        <taxon>Tracheophyta</taxon>
        <taxon>Spermatophyta</taxon>
        <taxon>Magnoliopsida</taxon>
        <taxon>eudicotyledons</taxon>
        <taxon>Gunneridae</taxon>
        <taxon>Pentapetalae</taxon>
        <taxon>rosids</taxon>
        <taxon>malvids</taxon>
        <taxon>Brassicales</taxon>
        <taxon>Brassicaceae</taxon>
        <taxon>Arabideae</taxon>
        <taxon>Arabis</taxon>
    </lineage>
</organism>
<reference evidence="1" key="1">
    <citation type="submission" date="2019-07" db="EMBL/GenBank/DDBJ databases">
        <authorList>
            <person name="Dittberner H."/>
        </authorList>
    </citation>
    <scope>NUCLEOTIDE SEQUENCE [LARGE SCALE GENOMIC DNA]</scope>
</reference>
<comment type="caution">
    <text evidence="1">The sequence shown here is derived from an EMBL/GenBank/DDBJ whole genome shotgun (WGS) entry which is preliminary data.</text>
</comment>
<proteinExistence type="predicted"/>
<keyword evidence="2" id="KW-1185">Reference proteome</keyword>
<sequence>MEELKNELHRAHDDDATTLEKIKDIRRRLCTAFREEGKILEQKKSATLAEKKEIKIQNSSMLGIESFVLKTGMERGRKAFWQSSEWQHNTFRNSSPALVRKTKNLHSDLLPRKFMIQQIKILQRTPPKMKLERLWLTLTWIKYQGQTA</sequence>
<evidence type="ECO:0000313" key="2">
    <source>
        <dbReference type="Proteomes" id="UP000489600"/>
    </source>
</evidence>
<accession>A0A565AYP5</accession>
<name>A0A565AYP5_9BRAS</name>
<evidence type="ECO:0000313" key="1">
    <source>
        <dbReference type="EMBL" id="VVA93984.1"/>
    </source>
</evidence>
<dbReference type="AlphaFoldDB" id="A0A565AYP5"/>